<dbReference type="Proteomes" id="UP001374579">
    <property type="component" value="Unassembled WGS sequence"/>
</dbReference>
<sequence>MQRFVLLLVAVATAQGQTQETPKRCCISHQFTATLGEVGQAVKMGQGVPVDGFNFLTYDYDAKVMTVEAHLKNFVTGNMTTTSVVIDYNAAKQYIKTEDGKCFYSPAPPTMREPCIPANATFFGQVVFGSSSDNLKANVWEFTPSTQPGTTAKLAVSVSDCTPIVQATYGDMQGADTEVTYFFTDFQPTIADRSPLTIPLNCMPLPTAVSIYIFFLWEGGGI</sequence>
<dbReference type="GO" id="GO:0005509">
    <property type="term" value="F:calcium ion binding"/>
    <property type="evidence" value="ECO:0007669"/>
    <property type="project" value="InterPro"/>
</dbReference>
<dbReference type="InterPro" id="IPR001299">
    <property type="entry name" value="Ependymin"/>
</dbReference>
<keyword evidence="3" id="KW-1185">Reference proteome</keyword>
<dbReference type="Pfam" id="PF00811">
    <property type="entry name" value="Ependymin"/>
    <property type="match status" value="1"/>
</dbReference>
<dbReference type="PANTHER" id="PTHR10697">
    <property type="entry name" value="MAMMALIAN EPENDYMIN-RELATED PROTEIN 1"/>
    <property type="match status" value="1"/>
</dbReference>
<name>A0AAN9BTZ9_9CAEN</name>
<comment type="caution">
    <text evidence="2">The sequence shown here is derived from an EMBL/GenBank/DDBJ whole genome shotgun (WGS) entry which is preliminary data.</text>
</comment>
<dbReference type="GO" id="GO:0007160">
    <property type="term" value="P:cell-matrix adhesion"/>
    <property type="evidence" value="ECO:0007669"/>
    <property type="project" value="InterPro"/>
</dbReference>
<dbReference type="GO" id="GO:0005576">
    <property type="term" value="C:extracellular region"/>
    <property type="evidence" value="ECO:0007669"/>
    <property type="project" value="InterPro"/>
</dbReference>
<evidence type="ECO:0000313" key="2">
    <source>
        <dbReference type="EMBL" id="KAK7111507.1"/>
    </source>
</evidence>
<dbReference type="AlphaFoldDB" id="A0AAN9BTZ9"/>
<accession>A0AAN9BTZ9</accession>
<dbReference type="PANTHER" id="PTHR10697:SF13">
    <property type="entry name" value="RICIN B LECTIN DOMAIN-CONTAINING PROTEIN"/>
    <property type="match status" value="1"/>
</dbReference>
<organism evidence="2 3">
    <name type="scientific">Littorina saxatilis</name>
    <dbReference type="NCBI Taxonomy" id="31220"/>
    <lineage>
        <taxon>Eukaryota</taxon>
        <taxon>Metazoa</taxon>
        <taxon>Spiralia</taxon>
        <taxon>Lophotrochozoa</taxon>
        <taxon>Mollusca</taxon>
        <taxon>Gastropoda</taxon>
        <taxon>Caenogastropoda</taxon>
        <taxon>Littorinimorpha</taxon>
        <taxon>Littorinoidea</taxon>
        <taxon>Littorinidae</taxon>
        <taxon>Littorina</taxon>
    </lineage>
</organism>
<feature type="signal peptide" evidence="1">
    <location>
        <begin position="1"/>
        <end position="16"/>
    </location>
</feature>
<proteinExistence type="predicted"/>
<keyword evidence="1" id="KW-0732">Signal</keyword>
<dbReference type="EMBL" id="JBAMIC010000002">
    <property type="protein sequence ID" value="KAK7111507.1"/>
    <property type="molecule type" value="Genomic_DNA"/>
</dbReference>
<feature type="chain" id="PRO_5042813371" evidence="1">
    <location>
        <begin position="17"/>
        <end position="222"/>
    </location>
</feature>
<dbReference type="GO" id="GO:0005764">
    <property type="term" value="C:lysosome"/>
    <property type="evidence" value="ECO:0007669"/>
    <property type="project" value="TreeGrafter"/>
</dbReference>
<evidence type="ECO:0000313" key="3">
    <source>
        <dbReference type="Proteomes" id="UP001374579"/>
    </source>
</evidence>
<protein>
    <submittedName>
        <fullName evidence="2">Uncharacterized protein</fullName>
    </submittedName>
</protein>
<reference evidence="2 3" key="1">
    <citation type="submission" date="2024-02" db="EMBL/GenBank/DDBJ databases">
        <title>Chromosome-scale genome assembly of the rough periwinkle Littorina saxatilis.</title>
        <authorList>
            <person name="De Jode A."/>
            <person name="Faria R."/>
            <person name="Formenti G."/>
            <person name="Sims Y."/>
            <person name="Smith T.P."/>
            <person name="Tracey A."/>
            <person name="Wood J.M.D."/>
            <person name="Zagrodzka Z.B."/>
            <person name="Johannesson K."/>
            <person name="Butlin R.K."/>
            <person name="Leder E.H."/>
        </authorList>
    </citation>
    <scope>NUCLEOTIDE SEQUENCE [LARGE SCALE GENOMIC DNA]</scope>
    <source>
        <strain evidence="2">Snail1</strain>
        <tissue evidence="2">Muscle</tissue>
    </source>
</reference>
<gene>
    <name evidence="2" type="ORF">V1264_011127</name>
</gene>
<evidence type="ECO:0000256" key="1">
    <source>
        <dbReference type="SAM" id="SignalP"/>
    </source>
</evidence>